<protein>
    <submittedName>
        <fullName evidence="2">GNAT family N-acetyltransferase</fullName>
    </submittedName>
</protein>
<proteinExistence type="predicted"/>
<evidence type="ECO:0000259" key="1">
    <source>
        <dbReference type="PROSITE" id="PS51186"/>
    </source>
</evidence>
<dbReference type="Proteomes" id="UP001432401">
    <property type="component" value="Unassembled WGS sequence"/>
</dbReference>
<dbReference type="RefSeq" id="WP_344178851.1">
    <property type="nucleotide sequence ID" value="NZ_JBEQNA010000003.1"/>
</dbReference>
<dbReference type="Gene3D" id="3.40.630.30">
    <property type="match status" value="1"/>
</dbReference>
<dbReference type="InterPro" id="IPR000182">
    <property type="entry name" value="GNAT_dom"/>
</dbReference>
<dbReference type="InterPro" id="IPR052523">
    <property type="entry name" value="Trichothecene_AcTrans"/>
</dbReference>
<dbReference type="CDD" id="cd04301">
    <property type="entry name" value="NAT_SF"/>
    <property type="match status" value="1"/>
</dbReference>
<dbReference type="PANTHER" id="PTHR42791:SF1">
    <property type="entry name" value="N-ACETYLTRANSFERASE DOMAIN-CONTAINING PROTEIN"/>
    <property type="match status" value="1"/>
</dbReference>
<dbReference type="SUPFAM" id="SSF55729">
    <property type="entry name" value="Acyl-CoA N-acyltransferases (Nat)"/>
    <property type="match status" value="1"/>
</dbReference>
<reference evidence="2 3" key="1">
    <citation type="submission" date="2024-06" db="EMBL/GenBank/DDBJ databases">
        <authorList>
            <person name="Bataeva Y.V."/>
            <person name="Grigorian L.N."/>
            <person name="Solomentsev V.I."/>
        </authorList>
    </citation>
    <scope>NUCLEOTIDE SEQUENCE [LARGE SCALE GENOMIC DNA]</scope>
    <source>
        <strain evidence="3">SCPM-O-B-12605 (RCAM04882)</strain>
    </source>
</reference>
<organism evidence="2 3">
    <name type="scientific">Nocardiopsis tropica</name>
    <dbReference type="NCBI Taxonomy" id="109330"/>
    <lineage>
        <taxon>Bacteria</taxon>
        <taxon>Bacillati</taxon>
        <taxon>Actinomycetota</taxon>
        <taxon>Actinomycetes</taxon>
        <taxon>Streptosporangiales</taxon>
        <taxon>Nocardiopsidaceae</taxon>
        <taxon>Nocardiopsis</taxon>
    </lineage>
</organism>
<comment type="caution">
    <text evidence="2">The sequence shown here is derived from an EMBL/GenBank/DDBJ whole genome shotgun (WGS) entry which is preliminary data.</text>
</comment>
<dbReference type="PANTHER" id="PTHR42791">
    <property type="entry name" value="GNAT FAMILY ACETYLTRANSFERASE"/>
    <property type="match status" value="1"/>
</dbReference>
<name>A0ABV1ZW15_9ACTN</name>
<evidence type="ECO:0000313" key="3">
    <source>
        <dbReference type="Proteomes" id="UP001432401"/>
    </source>
</evidence>
<keyword evidence="3" id="KW-1185">Reference proteome</keyword>
<feature type="domain" description="N-acetyltransferase" evidence="1">
    <location>
        <begin position="68"/>
        <end position="213"/>
    </location>
</feature>
<gene>
    <name evidence="2" type="ORF">ABUK86_16095</name>
</gene>
<dbReference type="EMBL" id="JBEQNB010000008">
    <property type="protein sequence ID" value="MES0835301.1"/>
    <property type="molecule type" value="Genomic_DNA"/>
</dbReference>
<sequence length="214" mass="23160">MSPTAAAARTLRTANMNDVPAVARLLGRAFHEDPFFRWFFPTEERRMARTARACALLAGFGYVPSGYTTVAECREDSVRGPVVRGAALWAPPGAAPEGFAVTLRSLPHWSRLVGLSRIPEIARYTGELRADVPEEPHWYLALLGADPGARGTGVGSQLLRAGLARADADGVPVHLDTTNPANLGYYERYGFQVVRVLSDPRAPSAYCMVRPPAA</sequence>
<dbReference type="PROSITE" id="PS51186">
    <property type="entry name" value="GNAT"/>
    <property type="match status" value="1"/>
</dbReference>
<dbReference type="InterPro" id="IPR016181">
    <property type="entry name" value="Acyl_CoA_acyltransferase"/>
</dbReference>
<dbReference type="Pfam" id="PF00583">
    <property type="entry name" value="Acetyltransf_1"/>
    <property type="match status" value="1"/>
</dbReference>
<evidence type="ECO:0000313" key="2">
    <source>
        <dbReference type="EMBL" id="MES0835301.1"/>
    </source>
</evidence>
<accession>A0ABV1ZW15</accession>